<accession>A0A212R088</accession>
<comment type="cofactor">
    <cofactor evidence="1 7">
        <name>pyridoxal 5'-phosphate</name>
        <dbReference type="ChEBI" id="CHEBI:597326"/>
    </cofactor>
</comment>
<evidence type="ECO:0000256" key="4">
    <source>
        <dbReference type="ARBA" id="ARBA00022679"/>
    </source>
</evidence>
<name>A0A212R088_9CHLR</name>
<dbReference type="InParanoid" id="A0A212R088"/>
<evidence type="ECO:0000256" key="5">
    <source>
        <dbReference type="ARBA" id="ARBA00022898"/>
    </source>
</evidence>
<evidence type="ECO:0000256" key="7">
    <source>
        <dbReference type="PIRSR" id="PIRSR000524-50"/>
    </source>
</evidence>
<dbReference type="Gene3D" id="3.40.640.10">
    <property type="entry name" value="Type I PLP-dependent aspartate aminotransferase-like (Major domain)"/>
    <property type="match status" value="1"/>
</dbReference>
<dbReference type="EMBL" id="FYEK01000027">
    <property type="protein sequence ID" value="SNB65412.1"/>
    <property type="molecule type" value="Genomic_DNA"/>
</dbReference>
<dbReference type="GO" id="GO:0004760">
    <property type="term" value="F:L-serine-pyruvate transaminase activity"/>
    <property type="evidence" value="ECO:0007669"/>
    <property type="project" value="TreeGrafter"/>
</dbReference>
<dbReference type="Proteomes" id="UP000197025">
    <property type="component" value="Unassembled WGS sequence"/>
</dbReference>
<keyword evidence="3 9" id="KW-0032">Aminotransferase</keyword>
<comment type="similarity">
    <text evidence="2">Belongs to the class-V pyridoxal-phosphate-dependent aminotransferase family.</text>
</comment>
<dbReference type="InterPro" id="IPR015424">
    <property type="entry name" value="PyrdxlP-dep_Trfase"/>
</dbReference>
<dbReference type="FunCoup" id="A0A212R088">
    <property type="interactions" value="393"/>
</dbReference>
<dbReference type="PIRSF" id="PIRSF000524">
    <property type="entry name" value="SPT"/>
    <property type="match status" value="1"/>
</dbReference>
<evidence type="ECO:0000256" key="1">
    <source>
        <dbReference type="ARBA" id="ARBA00001933"/>
    </source>
</evidence>
<dbReference type="OrthoDB" id="389074at2"/>
<reference evidence="10" key="1">
    <citation type="submission" date="2017-06" db="EMBL/GenBank/DDBJ databases">
        <authorList>
            <person name="Varghese N."/>
            <person name="Submissions S."/>
        </authorList>
    </citation>
    <scope>NUCLEOTIDE SEQUENCE [LARGE SCALE GENOMIC DNA]</scope>
    <source>
        <strain evidence="10">JAD2</strain>
    </source>
</reference>
<sequence>MRTYAIPLVPGPTTVPAEIRAAYQEDYGSADLEPEYYELYAETQEQLRAILGTRNAVVIMTGEAMVVLWGALRSTLRPGDRVVAVATGVFGHGIADMARRIGAEVEVVGFDYDEAADPQRVEEAIRRVRPKMVTMVHCETPSGILNPVAEVGALVDRYEVPLFYVDAVSSAAGVPLRVDEWRIDLCLVGTQKCLSALPDLGIVTVSERAWEIVREVDYAGYDALGPFRTALEDRWFPYTPSWHALAALNVACRRVLGEGLENVFRRHEEVAAYCRERLKAMGLRLFPRREEWSSPTVTAVYVPEDLPWPELDRRLRARGMVVGGSLGPLAGKVFRIGHMGAQADPELVRRGMDALEEVLAEARR</sequence>
<dbReference type="Pfam" id="PF00266">
    <property type="entry name" value="Aminotran_5"/>
    <property type="match status" value="1"/>
</dbReference>
<dbReference type="SUPFAM" id="SSF53383">
    <property type="entry name" value="PLP-dependent transferases"/>
    <property type="match status" value="1"/>
</dbReference>
<dbReference type="Gene3D" id="3.90.1150.10">
    <property type="entry name" value="Aspartate Aminotransferase, domain 1"/>
    <property type="match status" value="1"/>
</dbReference>
<organism evidence="9 10">
    <name type="scientific">Thermoflexus hugenholtzii JAD2</name>
    <dbReference type="NCBI Taxonomy" id="877466"/>
    <lineage>
        <taxon>Bacteria</taxon>
        <taxon>Bacillati</taxon>
        <taxon>Chloroflexota</taxon>
        <taxon>Thermoflexia</taxon>
        <taxon>Thermoflexales</taxon>
        <taxon>Thermoflexaceae</taxon>
        <taxon>Thermoflexus</taxon>
    </lineage>
</organism>
<evidence type="ECO:0000256" key="2">
    <source>
        <dbReference type="ARBA" id="ARBA00009236"/>
    </source>
</evidence>
<feature type="binding site" evidence="6">
    <location>
        <position position="335"/>
    </location>
    <ligand>
        <name>substrate</name>
    </ligand>
</feature>
<dbReference type="InterPro" id="IPR015421">
    <property type="entry name" value="PyrdxlP-dep_Trfase_major"/>
</dbReference>
<dbReference type="RefSeq" id="WP_088571229.1">
    <property type="nucleotide sequence ID" value="NZ_FYEK01000027.1"/>
</dbReference>
<proteinExistence type="inferred from homology"/>
<dbReference type="InterPro" id="IPR024169">
    <property type="entry name" value="SP_NH2Trfase/AEP_transaminase"/>
</dbReference>
<protein>
    <submittedName>
        <fullName evidence="9">Aspartate aminotransferase</fullName>
    </submittedName>
</protein>
<keyword evidence="4 9" id="KW-0808">Transferase</keyword>
<gene>
    <name evidence="9" type="ORF">SAMN02746019_00009890</name>
</gene>
<dbReference type="GO" id="GO:0008453">
    <property type="term" value="F:alanine-glyoxylate transaminase activity"/>
    <property type="evidence" value="ECO:0007669"/>
    <property type="project" value="TreeGrafter"/>
</dbReference>
<keyword evidence="10" id="KW-1185">Reference proteome</keyword>
<evidence type="ECO:0000256" key="6">
    <source>
        <dbReference type="PIRSR" id="PIRSR000524-1"/>
    </source>
</evidence>
<keyword evidence="5 7" id="KW-0663">Pyridoxal phosphate</keyword>
<dbReference type="PANTHER" id="PTHR21152:SF24">
    <property type="entry name" value="ALANINE--GLYOXYLATE AMINOTRANSFERASE 1"/>
    <property type="match status" value="1"/>
</dbReference>
<dbReference type="InterPro" id="IPR015422">
    <property type="entry name" value="PyrdxlP-dep_Trfase_small"/>
</dbReference>
<evidence type="ECO:0000313" key="9">
    <source>
        <dbReference type="EMBL" id="SNB65412.1"/>
    </source>
</evidence>
<evidence type="ECO:0000313" key="10">
    <source>
        <dbReference type="Proteomes" id="UP000197025"/>
    </source>
</evidence>
<dbReference type="GO" id="GO:0019265">
    <property type="term" value="P:glycine biosynthetic process, by transamination of glyoxylate"/>
    <property type="evidence" value="ECO:0007669"/>
    <property type="project" value="TreeGrafter"/>
</dbReference>
<feature type="domain" description="Aminotransferase class V" evidence="8">
    <location>
        <begin position="21"/>
        <end position="298"/>
    </location>
</feature>
<dbReference type="PANTHER" id="PTHR21152">
    <property type="entry name" value="AMINOTRANSFERASE CLASS V"/>
    <property type="match status" value="1"/>
</dbReference>
<feature type="modified residue" description="N6-(pyridoxal phosphate)lysine" evidence="7">
    <location>
        <position position="192"/>
    </location>
</feature>
<dbReference type="AlphaFoldDB" id="A0A212R088"/>
<evidence type="ECO:0000259" key="8">
    <source>
        <dbReference type="Pfam" id="PF00266"/>
    </source>
</evidence>
<evidence type="ECO:0000256" key="3">
    <source>
        <dbReference type="ARBA" id="ARBA00022576"/>
    </source>
</evidence>
<dbReference type="InterPro" id="IPR000192">
    <property type="entry name" value="Aminotrans_V_dom"/>
</dbReference>